<organism evidence="1 2">
    <name type="scientific">Nonomuraea deserti</name>
    <dbReference type="NCBI Taxonomy" id="1848322"/>
    <lineage>
        <taxon>Bacteria</taxon>
        <taxon>Bacillati</taxon>
        <taxon>Actinomycetota</taxon>
        <taxon>Actinomycetes</taxon>
        <taxon>Streptosporangiales</taxon>
        <taxon>Streptosporangiaceae</taxon>
        <taxon>Nonomuraea</taxon>
    </lineage>
</organism>
<dbReference type="Proteomes" id="UP000295258">
    <property type="component" value="Unassembled WGS sequence"/>
</dbReference>
<protein>
    <submittedName>
        <fullName evidence="1">Uncharacterized protein</fullName>
    </submittedName>
</protein>
<comment type="caution">
    <text evidence="1">The sequence shown here is derived from an EMBL/GenBank/DDBJ whole genome shotgun (WGS) entry which is preliminary data.</text>
</comment>
<reference evidence="1 2" key="1">
    <citation type="submission" date="2019-03" db="EMBL/GenBank/DDBJ databases">
        <title>Draft genome sequences of novel Actinobacteria.</title>
        <authorList>
            <person name="Sahin N."/>
            <person name="Ay H."/>
            <person name="Saygin H."/>
        </authorList>
    </citation>
    <scope>NUCLEOTIDE SEQUENCE [LARGE SCALE GENOMIC DNA]</scope>
    <source>
        <strain evidence="1 2">KC310</strain>
    </source>
</reference>
<name>A0A4R4W348_9ACTN</name>
<proteinExistence type="predicted"/>
<evidence type="ECO:0000313" key="2">
    <source>
        <dbReference type="Proteomes" id="UP000295258"/>
    </source>
</evidence>
<dbReference type="RefSeq" id="WP_132592851.1">
    <property type="nucleotide sequence ID" value="NZ_SMKO01000009.1"/>
</dbReference>
<keyword evidence="2" id="KW-1185">Reference proteome</keyword>
<accession>A0A4R4W348</accession>
<dbReference type="EMBL" id="SMKO01000009">
    <property type="protein sequence ID" value="TDD11227.1"/>
    <property type="molecule type" value="Genomic_DNA"/>
</dbReference>
<sequence length="139" mass="15345">MRMLGKRKWPSIDLYAPGGRGDIKKPSLADYDRLARTARDQGRAAVGRPGWMAGHRGRIRSLFAVVFGAEGPGVYRCLVTAVLDDGSGGSFTLDVSRGDYDALADVTTDELVEMAHLHLLHMPPIDLDPDQRETWEHTE</sequence>
<evidence type="ECO:0000313" key="1">
    <source>
        <dbReference type="EMBL" id="TDD11227.1"/>
    </source>
</evidence>
<gene>
    <name evidence="1" type="ORF">E1292_06085</name>
</gene>
<dbReference type="AlphaFoldDB" id="A0A4R4W348"/>